<keyword evidence="4 7" id="KW-0067">ATP-binding</keyword>
<organism evidence="7 8">
    <name type="scientific">Candidatus Lucifugimonas marina</name>
    <dbReference type="NCBI Taxonomy" id="3038979"/>
    <lineage>
        <taxon>Bacteria</taxon>
        <taxon>Bacillati</taxon>
        <taxon>Chloroflexota</taxon>
        <taxon>Dehalococcoidia</taxon>
        <taxon>SAR202 cluster</taxon>
        <taxon>Candidatus Lucifugimonadales</taxon>
        <taxon>Candidatus Lucifugimonadaceae</taxon>
        <taxon>Candidatus Lucifugimonas</taxon>
    </lineage>
</organism>
<evidence type="ECO:0000256" key="2">
    <source>
        <dbReference type="ARBA" id="ARBA00022448"/>
    </source>
</evidence>
<reference evidence="7" key="2">
    <citation type="journal article" date="2023" name="Nat. Commun.">
        <title>Cultivation of marine bacteria of the SAR202 clade.</title>
        <authorList>
            <person name="Lim Y."/>
            <person name="Seo J.H."/>
            <person name="Giovannoni S.J."/>
            <person name="Kang I."/>
            <person name="Cho J.C."/>
        </authorList>
    </citation>
    <scope>NUCLEOTIDE SEQUENCE</scope>
    <source>
        <strain evidence="7">JH1073</strain>
    </source>
</reference>
<gene>
    <name evidence="6" type="ORF">GKO46_01385</name>
    <name evidence="7" type="ORF">GKO48_07840</name>
</gene>
<dbReference type="SUPFAM" id="SSF52540">
    <property type="entry name" value="P-loop containing nucleoside triphosphate hydrolases"/>
    <property type="match status" value="1"/>
</dbReference>
<keyword evidence="2" id="KW-0813">Transport</keyword>
<dbReference type="Gene3D" id="3.40.50.300">
    <property type="entry name" value="P-loop containing nucleotide triphosphate hydrolases"/>
    <property type="match status" value="1"/>
</dbReference>
<dbReference type="AlphaFoldDB" id="A0AAJ6CSR6"/>
<dbReference type="RefSeq" id="WP_342823329.1">
    <property type="nucleotide sequence ID" value="NZ_CP046146.1"/>
</dbReference>
<evidence type="ECO:0000256" key="3">
    <source>
        <dbReference type="ARBA" id="ARBA00022741"/>
    </source>
</evidence>
<evidence type="ECO:0000313" key="7">
    <source>
        <dbReference type="EMBL" id="WFG39533.1"/>
    </source>
</evidence>
<evidence type="ECO:0000256" key="1">
    <source>
        <dbReference type="ARBA" id="ARBA00005417"/>
    </source>
</evidence>
<reference evidence="8 9" key="1">
    <citation type="submission" date="2019-11" db="EMBL/GenBank/DDBJ databases">
        <authorList>
            <person name="Cho J.-C."/>
        </authorList>
    </citation>
    <scope>NUCLEOTIDE SEQUENCE [LARGE SCALE GENOMIC DNA]</scope>
    <source>
        <strain evidence="7 8">JH1073</strain>
        <strain evidence="6 9">JH702</strain>
    </source>
</reference>
<comment type="similarity">
    <text evidence="1">Belongs to the ABC transporter superfamily.</text>
</comment>
<accession>A0AAJ6CSR6</accession>
<dbReference type="Proteomes" id="UP001219901">
    <property type="component" value="Chromosome"/>
</dbReference>
<reference evidence="8" key="3">
    <citation type="submission" date="2023-06" db="EMBL/GenBank/DDBJ databases">
        <title>Pangenomics reveal diversification of enzyme families and niche specialization in globally abundant SAR202 bacteria.</title>
        <authorList>
            <person name="Saw J.H.W."/>
        </authorList>
    </citation>
    <scope>NUCLEOTIDE SEQUENCE [LARGE SCALE GENOMIC DNA]</scope>
    <source>
        <strain evidence="8">JH1073</strain>
    </source>
</reference>
<dbReference type="EMBL" id="CP046147">
    <property type="protein sequence ID" value="WFG39533.1"/>
    <property type="molecule type" value="Genomic_DNA"/>
</dbReference>
<dbReference type="GO" id="GO:0005524">
    <property type="term" value="F:ATP binding"/>
    <property type="evidence" value="ECO:0007669"/>
    <property type="project" value="UniProtKB-KW"/>
</dbReference>
<sequence length="301" mass="33368">MTYALEIEGLTKRFGDKTVVDDVSFSVQQGEVFGFLGPNGSGKTTTIRTSLGILHQDAGEIRLLDGLTAAEAMPRVGYLPEERGLLRKEKVSNVLRYLGRLRGLEKAEAYDRGLELLHRVGLYEHRDKKVEGLSRGMTQLVQFVASLIHHPELIILDEPFSGLDPLNVQLMKEMLAAEQQRGATIIFSTHVMSDVEEMCEQVALIADSRLLLFGELAEIRRSRGANAVVVEAPEHPDSLPTAQKHAGKAGQVEYRLSDELSPEAILSAYSSTGIVLSRFEQVMPSLNDIFIEEVSNVRQNR</sequence>
<dbReference type="GO" id="GO:0016887">
    <property type="term" value="F:ATP hydrolysis activity"/>
    <property type="evidence" value="ECO:0007669"/>
    <property type="project" value="InterPro"/>
</dbReference>
<dbReference type="SMART" id="SM00382">
    <property type="entry name" value="AAA"/>
    <property type="match status" value="1"/>
</dbReference>
<dbReference type="Pfam" id="PF13732">
    <property type="entry name" value="DrrA1-3_C"/>
    <property type="match status" value="1"/>
</dbReference>
<protein>
    <submittedName>
        <fullName evidence="7">ATP-binding cassette domain-containing protein</fullName>
    </submittedName>
</protein>
<dbReference type="InterPro" id="IPR027417">
    <property type="entry name" value="P-loop_NTPase"/>
</dbReference>
<evidence type="ECO:0000313" key="9">
    <source>
        <dbReference type="Proteomes" id="UP001321249"/>
    </source>
</evidence>
<name>A0AAJ6CSR6_9CHLR</name>
<keyword evidence="8" id="KW-1185">Reference proteome</keyword>
<evidence type="ECO:0000313" key="8">
    <source>
        <dbReference type="Proteomes" id="UP001219901"/>
    </source>
</evidence>
<dbReference type="InterPro" id="IPR003593">
    <property type="entry name" value="AAA+_ATPase"/>
</dbReference>
<evidence type="ECO:0000256" key="4">
    <source>
        <dbReference type="ARBA" id="ARBA00022840"/>
    </source>
</evidence>
<dbReference type="PANTHER" id="PTHR43335">
    <property type="entry name" value="ABC TRANSPORTER, ATP-BINDING PROTEIN"/>
    <property type="match status" value="1"/>
</dbReference>
<dbReference type="InterPro" id="IPR025302">
    <property type="entry name" value="DrrA1/2-like_C"/>
</dbReference>
<feature type="domain" description="ABC transporter" evidence="5">
    <location>
        <begin position="5"/>
        <end position="232"/>
    </location>
</feature>
<keyword evidence="3" id="KW-0547">Nucleotide-binding</keyword>
<dbReference type="InterPro" id="IPR003439">
    <property type="entry name" value="ABC_transporter-like_ATP-bd"/>
</dbReference>
<proteinExistence type="inferred from homology"/>
<dbReference type="Proteomes" id="UP001321249">
    <property type="component" value="Unassembled WGS sequence"/>
</dbReference>
<dbReference type="Pfam" id="PF00005">
    <property type="entry name" value="ABC_tran"/>
    <property type="match status" value="1"/>
</dbReference>
<dbReference type="EMBL" id="WMBE01000001">
    <property type="protein sequence ID" value="MDG0865726.1"/>
    <property type="molecule type" value="Genomic_DNA"/>
</dbReference>
<evidence type="ECO:0000259" key="5">
    <source>
        <dbReference type="PROSITE" id="PS50893"/>
    </source>
</evidence>
<evidence type="ECO:0000313" key="6">
    <source>
        <dbReference type="EMBL" id="MDG0865726.1"/>
    </source>
</evidence>
<dbReference type="PROSITE" id="PS50893">
    <property type="entry name" value="ABC_TRANSPORTER_2"/>
    <property type="match status" value="1"/>
</dbReference>